<name>A0A7D6C709_9ACTN</name>
<feature type="signal peptide" evidence="1">
    <location>
        <begin position="1"/>
        <end position="29"/>
    </location>
</feature>
<protein>
    <recommendedName>
        <fullName evidence="3">Chitinase</fullName>
    </recommendedName>
</protein>
<accession>A0A7D6C709</accession>
<proteinExistence type="predicted"/>
<gene>
    <name evidence="2" type="ORF">HZU44_27175</name>
</gene>
<keyword evidence="1" id="KW-0732">Signal</keyword>
<organism evidence="2">
    <name type="scientific">Micromonospora carbonacea</name>
    <dbReference type="NCBI Taxonomy" id="47853"/>
    <lineage>
        <taxon>Bacteria</taxon>
        <taxon>Bacillati</taxon>
        <taxon>Actinomycetota</taxon>
        <taxon>Actinomycetes</taxon>
        <taxon>Micromonosporales</taxon>
        <taxon>Micromonosporaceae</taxon>
        <taxon>Micromonospora</taxon>
    </lineage>
</organism>
<reference evidence="2" key="1">
    <citation type="submission" date="2020-08" db="EMBL/GenBank/DDBJ databases">
        <title>A bifunctional nitrone conjugated secondary metabolite targeting the ribosome.</title>
        <authorList>
            <person name="Limbrick E.M."/>
            <person name="Graf M."/>
            <person name="Derewacz D.K."/>
            <person name="Nguyen F."/>
            <person name="Spraggins J.M."/>
            <person name="Wieland M."/>
            <person name="Ynigez-Gutierrez A.E."/>
            <person name="Reisman B.J."/>
            <person name="Zinshteyn B."/>
            <person name="McCulloch K."/>
            <person name="Iverson T.M."/>
            <person name="Green R."/>
            <person name="Wilson D.N."/>
            <person name="Bachmann B.O."/>
        </authorList>
    </citation>
    <scope>NUCLEOTIDE SEQUENCE</scope>
    <source>
        <strain evidence="2">Africana</strain>
    </source>
</reference>
<sequence>MSKKRLTGIAMALAVAVGSSLTPAAPAQAATPAIQISKVYSCSWGSGGNYTNC</sequence>
<dbReference type="AlphaFoldDB" id="A0A7D6C709"/>
<evidence type="ECO:0008006" key="3">
    <source>
        <dbReference type="Google" id="ProtNLM"/>
    </source>
</evidence>
<evidence type="ECO:0000313" key="2">
    <source>
        <dbReference type="EMBL" id="QLJ98347.1"/>
    </source>
</evidence>
<dbReference type="EMBL" id="CP058905">
    <property type="protein sequence ID" value="QLJ98347.1"/>
    <property type="molecule type" value="Genomic_DNA"/>
</dbReference>
<feature type="chain" id="PRO_5028144154" description="Chitinase" evidence="1">
    <location>
        <begin position="30"/>
        <end position="53"/>
    </location>
</feature>
<evidence type="ECO:0000256" key="1">
    <source>
        <dbReference type="SAM" id="SignalP"/>
    </source>
</evidence>